<feature type="compositionally biased region" description="Polar residues" evidence="1">
    <location>
        <begin position="80"/>
        <end position="90"/>
    </location>
</feature>
<dbReference type="AlphaFoldDB" id="A0ABD1YRC6"/>
<evidence type="ECO:0000313" key="3">
    <source>
        <dbReference type="Proteomes" id="UP001605036"/>
    </source>
</evidence>
<reference evidence="2 3" key="1">
    <citation type="submission" date="2024-09" db="EMBL/GenBank/DDBJ databases">
        <title>Chromosome-scale assembly of Riccia fluitans.</title>
        <authorList>
            <person name="Paukszto L."/>
            <person name="Sawicki J."/>
            <person name="Karawczyk K."/>
            <person name="Piernik-Szablinska J."/>
            <person name="Szczecinska M."/>
            <person name="Mazdziarz M."/>
        </authorList>
    </citation>
    <scope>NUCLEOTIDE SEQUENCE [LARGE SCALE GENOMIC DNA]</scope>
    <source>
        <strain evidence="2">Rf_01</strain>
        <tissue evidence="2">Aerial parts of the thallus</tissue>
    </source>
</reference>
<comment type="caution">
    <text evidence="2">The sequence shown here is derived from an EMBL/GenBank/DDBJ whole genome shotgun (WGS) entry which is preliminary data.</text>
</comment>
<name>A0ABD1YRC6_9MARC</name>
<accession>A0ABD1YRC6</accession>
<feature type="region of interest" description="Disordered" evidence="1">
    <location>
        <begin position="24"/>
        <end position="45"/>
    </location>
</feature>
<organism evidence="2 3">
    <name type="scientific">Riccia fluitans</name>
    <dbReference type="NCBI Taxonomy" id="41844"/>
    <lineage>
        <taxon>Eukaryota</taxon>
        <taxon>Viridiplantae</taxon>
        <taxon>Streptophyta</taxon>
        <taxon>Embryophyta</taxon>
        <taxon>Marchantiophyta</taxon>
        <taxon>Marchantiopsida</taxon>
        <taxon>Marchantiidae</taxon>
        <taxon>Marchantiales</taxon>
        <taxon>Ricciaceae</taxon>
        <taxon>Riccia</taxon>
    </lineage>
</organism>
<gene>
    <name evidence="2" type="ORF">R1flu_016658</name>
</gene>
<evidence type="ECO:0000313" key="2">
    <source>
        <dbReference type="EMBL" id="KAL2631972.1"/>
    </source>
</evidence>
<dbReference type="EMBL" id="JBHFFA010000004">
    <property type="protein sequence ID" value="KAL2631972.1"/>
    <property type="molecule type" value="Genomic_DNA"/>
</dbReference>
<dbReference type="Proteomes" id="UP001605036">
    <property type="component" value="Unassembled WGS sequence"/>
</dbReference>
<evidence type="ECO:0000256" key="1">
    <source>
        <dbReference type="SAM" id="MobiDB-lite"/>
    </source>
</evidence>
<protein>
    <submittedName>
        <fullName evidence="2">Uncharacterized protein</fullName>
    </submittedName>
</protein>
<keyword evidence="3" id="KW-1185">Reference proteome</keyword>
<feature type="region of interest" description="Disordered" evidence="1">
    <location>
        <begin position="73"/>
        <end position="100"/>
    </location>
</feature>
<feature type="compositionally biased region" description="Polar residues" evidence="1">
    <location>
        <begin position="24"/>
        <end position="39"/>
    </location>
</feature>
<proteinExistence type="predicted"/>
<sequence>MEAGWMLLRLKRHTEFIYNNSLTDEDQPTSWSNSACQESSGRRSGGWEWDRTLLMMMNTLQVVTVEGKLLAAQDARADAPTTSSLSSYPHPNTPAYTIYP</sequence>